<reference evidence="2" key="1">
    <citation type="submission" date="2023-05" db="EMBL/GenBank/DDBJ databases">
        <title>Anaerotaeda fermentans gen. nov., sp. nov., a novel anaerobic planctomycete of the new family within the order Sedimentisphaerales isolated from Taman Peninsula, Russia.</title>
        <authorList>
            <person name="Khomyakova M.A."/>
            <person name="Merkel A.Y."/>
            <person name="Slobodkin A.I."/>
        </authorList>
    </citation>
    <scope>NUCLEOTIDE SEQUENCE</scope>
    <source>
        <strain evidence="2">M17dextr</strain>
    </source>
</reference>
<gene>
    <name evidence="2" type="ORF">QJ522_06940</name>
</gene>
<accession>A0AAW6TSU6</accession>
<protein>
    <submittedName>
        <fullName evidence="2">DUF1844 domain-containing protein</fullName>
    </submittedName>
</protein>
<dbReference type="AlphaFoldDB" id="A0AAW6TSU6"/>
<keyword evidence="3" id="KW-1185">Reference proteome</keyword>
<dbReference type="RefSeq" id="WP_349244185.1">
    <property type="nucleotide sequence ID" value="NZ_JASCXX010000006.1"/>
</dbReference>
<dbReference type="InterPro" id="IPR014995">
    <property type="entry name" value="DUF1844"/>
</dbReference>
<evidence type="ECO:0000313" key="3">
    <source>
        <dbReference type="Proteomes" id="UP001431776"/>
    </source>
</evidence>
<dbReference type="Pfam" id="PF08899">
    <property type="entry name" value="DUF1844"/>
    <property type="match status" value="1"/>
</dbReference>
<feature type="compositionally biased region" description="Basic and acidic residues" evidence="1">
    <location>
        <begin position="19"/>
        <end position="37"/>
    </location>
</feature>
<evidence type="ECO:0000256" key="1">
    <source>
        <dbReference type="SAM" id="MobiDB-lite"/>
    </source>
</evidence>
<dbReference type="Proteomes" id="UP001431776">
    <property type="component" value="Unassembled WGS sequence"/>
</dbReference>
<comment type="caution">
    <text evidence="2">The sequence shown here is derived from an EMBL/GenBank/DDBJ whole genome shotgun (WGS) entry which is preliminary data.</text>
</comment>
<organism evidence="2 3">
    <name type="scientific">Anaerobaca lacustris</name>
    <dbReference type="NCBI Taxonomy" id="3044600"/>
    <lineage>
        <taxon>Bacteria</taxon>
        <taxon>Pseudomonadati</taxon>
        <taxon>Planctomycetota</taxon>
        <taxon>Phycisphaerae</taxon>
        <taxon>Sedimentisphaerales</taxon>
        <taxon>Anaerobacaceae</taxon>
        <taxon>Anaerobaca</taxon>
    </lineage>
</organism>
<feature type="region of interest" description="Disordered" evidence="1">
    <location>
        <begin position="19"/>
        <end position="50"/>
    </location>
</feature>
<proteinExistence type="predicted"/>
<name>A0AAW6TSU6_9BACT</name>
<evidence type="ECO:0000313" key="2">
    <source>
        <dbReference type="EMBL" id="MDI6448776.1"/>
    </source>
</evidence>
<dbReference type="EMBL" id="JASCXX010000006">
    <property type="protein sequence ID" value="MDI6448776.1"/>
    <property type="molecule type" value="Genomic_DNA"/>
</dbReference>
<sequence>MADEKKLIIDEDWKKQAQQEKEVLAAKEKQEKDKAPEADEAPGRSGPLPEGDLLALVNMLTTQALFAMGVLRVEGQDDREPDLEMARYNIDMLEVLEEKTKGNLTDQEAQVLKNTLSELRMGFVQIAEHGMPQPE</sequence>